<dbReference type="SMART" id="SM01321">
    <property type="entry name" value="Y1_Tnp"/>
    <property type="match status" value="1"/>
</dbReference>
<organism evidence="2 3">
    <name type="scientific">Thiobacillus denitrificans</name>
    <dbReference type="NCBI Taxonomy" id="36861"/>
    <lineage>
        <taxon>Bacteria</taxon>
        <taxon>Pseudomonadati</taxon>
        <taxon>Pseudomonadota</taxon>
        <taxon>Betaproteobacteria</taxon>
        <taxon>Nitrosomonadales</taxon>
        <taxon>Thiobacillaceae</taxon>
        <taxon>Thiobacillus</taxon>
    </lineage>
</organism>
<keyword evidence="3" id="KW-1185">Reference proteome</keyword>
<gene>
    <name evidence="2" type="ORF">ABW22_08520</name>
</gene>
<dbReference type="PANTHER" id="PTHR36966:SF1">
    <property type="entry name" value="REP-ASSOCIATED TYROSINE TRANSPOSASE"/>
    <property type="match status" value="1"/>
</dbReference>
<evidence type="ECO:0000313" key="2">
    <source>
        <dbReference type="EMBL" id="KVW96183.1"/>
    </source>
</evidence>
<dbReference type="InterPro" id="IPR036515">
    <property type="entry name" value="Transposase_17_sf"/>
</dbReference>
<dbReference type="PANTHER" id="PTHR36966">
    <property type="entry name" value="REP-ASSOCIATED TYROSINE TRANSPOSASE"/>
    <property type="match status" value="1"/>
</dbReference>
<dbReference type="OrthoDB" id="9814067at2"/>
<sequence length="150" mass="16784">MPDKHAKPHGKDLRKGRVSLPGQVYHITTITFDRRPVFSDLRSARLLINALREAQACDEATTLAFVVMPDHLHWLLQLEADASLSAVVGAVKAVTAHGLGERIWQSGFHDHALRQEEDLAKLARYIVANPLRAGLVLRVGDYPHWDAVWL</sequence>
<dbReference type="GO" id="GO:0006313">
    <property type="term" value="P:DNA transposition"/>
    <property type="evidence" value="ECO:0007669"/>
    <property type="project" value="InterPro"/>
</dbReference>
<feature type="domain" description="Transposase IS200-like" evidence="1">
    <location>
        <begin position="20"/>
        <end position="129"/>
    </location>
</feature>
<dbReference type="GO" id="GO:0004803">
    <property type="term" value="F:transposase activity"/>
    <property type="evidence" value="ECO:0007669"/>
    <property type="project" value="InterPro"/>
</dbReference>
<evidence type="ECO:0000313" key="3">
    <source>
        <dbReference type="Proteomes" id="UP000064243"/>
    </source>
</evidence>
<dbReference type="NCBIfam" id="NF047646">
    <property type="entry name" value="REP_Tyr_transpos"/>
    <property type="match status" value="1"/>
</dbReference>
<dbReference type="SUPFAM" id="SSF143422">
    <property type="entry name" value="Transposase IS200-like"/>
    <property type="match status" value="1"/>
</dbReference>
<name>A0A119CW69_THIDE</name>
<dbReference type="Gene3D" id="3.30.70.1290">
    <property type="entry name" value="Transposase IS200-like"/>
    <property type="match status" value="1"/>
</dbReference>
<dbReference type="InterPro" id="IPR002686">
    <property type="entry name" value="Transposase_17"/>
</dbReference>
<proteinExistence type="predicted"/>
<dbReference type="GO" id="GO:0043565">
    <property type="term" value="F:sequence-specific DNA binding"/>
    <property type="evidence" value="ECO:0007669"/>
    <property type="project" value="TreeGrafter"/>
</dbReference>
<dbReference type="EMBL" id="LDUG01000021">
    <property type="protein sequence ID" value="KVW96183.1"/>
    <property type="molecule type" value="Genomic_DNA"/>
</dbReference>
<dbReference type="RefSeq" id="WP_059755247.1">
    <property type="nucleotide sequence ID" value="NZ_LDUG01000021.1"/>
</dbReference>
<comment type="caution">
    <text evidence="2">The sequence shown here is derived from an EMBL/GenBank/DDBJ whole genome shotgun (WGS) entry which is preliminary data.</text>
</comment>
<dbReference type="Pfam" id="PF01797">
    <property type="entry name" value="Y1_Tnp"/>
    <property type="match status" value="1"/>
</dbReference>
<dbReference type="InterPro" id="IPR052715">
    <property type="entry name" value="RAYT_transposase"/>
</dbReference>
<reference evidence="2 3" key="1">
    <citation type="journal article" date="2015" name="Appl. Environ. Microbiol.">
        <title>Aerobic and Anaerobic Thiosulfate Oxidation by a Cold-Adapted, Subglacial Chemoautotroph.</title>
        <authorList>
            <person name="Harrold Z.R."/>
            <person name="Skidmore M.L."/>
            <person name="Hamilton T.L."/>
            <person name="Desch L."/>
            <person name="Amada K."/>
            <person name="van Gelder W."/>
            <person name="Glover K."/>
            <person name="Roden E.E."/>
            <person name="Boyd E.S."/>
        </authorList>
    </citation>
    <scope>NUCLEOTIDE SEQUENCE [LARGE SCALE GENOMIC DNA]</scope>
    <source>
        <strain evidence="2 3">RG</strain>
    </source>
</reference>
<protein>
    <submittedName>
        <fullName evidence="2">Transposase</fullName>
    </submittedName>
</protein>
<dbReference type="Proteomes" id="UP000064243">
    <property type="component" value="Unassembled WGS sequence"/>
</dbReference>
<dbReference type="PATRIC" id="fig|36861.3.peg.1361"/>
<dbReference type="AlphaFoldDB" id="A0A119CW69"/>
<accession>A0A119CW69</accession>
<evidence type="ECO:0000259" key="1">
    <source>
        <dbReference type="SMART" id="SM01321"/>
    </source>
</evidence>